<dbReference type="Gene3D" id="3.30.420.40">
    <property type="match status" value="2"/>
</dbReference>
<dbReference type="PANTHER" id="PTHR18964:SF149">
    <property type="entry name" value="BIFUNCTIONAL UDP-N-ACETYLGLUCOSAMINE 2-EPIMERASE_N-ACETYLMANNOSAMINE KINASE"/>
    <property type="match status" value="1"/>
</dbReference>
<evidence type="ECO:0000313" key="2">
    <source>
        <dbReference type="EMBL" id="MFC4601201.1"/>
    </source>
</evidence>
<protein>
    <submittedName>
        <fullName evidence="2">ROK family protein</fullName>
    </submittedName>
</protein>
<dbReference type="SUPFAM" id="SSF53067">
    <property type="entry name" value="Actin-like ATPase domain"/>
    <property type="match status" value="1"/>
</dbReference>
<name>A0ABV9FKN8_9BACL</name>
<dbReference type="PANTHER" id="PTHR18964">
    <property type="entry name" value="ROK (REPRESSOR, ORF, KINASE) FAMILY"/>
    <property type="match status" value="1"/>
</dbReference>
<dbReference type="InterPro" id="IPR000600">
    <property type="entry name" value="ROK"/>
</dbReference>
<reference evidence="3" key="1">
    <citation type="journal article" date="2019" name="Int. J. Syst. Evol. Microbiol.">
        <title>The Global Catalogue of Microorganisms (GCM) 10K type strain sequencing project: providing services to taxonomists for standard genome sequencing and annotation.</title>
        <authorList>
            <consortium name="The Broad Institute Genomics Platform"/>
            <consortium name="The Broad Institute Genome Sequencing Center for Infectious Disease"/>
            <person name="Wu L."/>
            <person name="Ma J."/>
        </authorList>
    </citation>
    <scope>NUCLEOTIDE SEQUENCE [LARGE SCALE GENOMIC DNA]</scope>
    <source>
        <strain evidence="3">CCUG 49571</strain>
    </source>
</reference>
<comment type="caution">
    <text evidence="2">The sequence shown here is derived from an EMBL/GenBank/DDBJ whole genome shotgun (WGS) entry which is preliminary data.</text>
</comment>
<dbReference type="Pfam" id="PF00480">
    <property type="entry name" value="ROK"/>
    <property type="match status" value="1"/>
</dbReference>
<evidence type="ECO:0000313" key="3">
    <source>
        <dbReference type="Proteomes" id="UP001596028"/>
    </source>
</evidence>
<keyword evidence="3" id="KW-1185">Reference proteome</keyword>
<dbReference type="RefSeq" id="WP_378100963.1">
    <property type="nucleotide sequence ID" value="NZ_JBHSEP010000023.1"/>
</dbReference>
<dbReference type="Proteomes" id="UP001596028">
    <property type="component" value="Unassembled WGS sequence"/>
</dbReference>
<accession>A0ABV9FKN8</accession>
<dbReference type="InterPro" id="IPR043129">
    <property type="entry name" value="ATPase_NBD"/>
</dbReference>
<proteinExistence type="inferred from homology"/>
<comment type="similarity">
    <text evidence="1">Belongs to the ROK (NagC/XylR) family.</text>
</comment>
<gene>
    <name evidence="2" type="ORF">ACFO3S_23360</name>
</gene>
<dbReference type="EMBL" id="JBHSEP010000023">
    <property type="protein sequence ID" value="MFC4601201.1"/>
    <property type="molecule type" value="Genomic_DNA"/>
</dbReference>
<organism evidence="2 3">
    <name type="scientific">Cohnella hongkongensis</name>
    <dbReference type="NCBI Taxonomy" id="178337"/>
    <lineage>
        <taxon>Bacteria</taxon>
        <taxon>Bacillati</taxon>
        <taxon>Bacillota</taxon>
        <taxon>Bacilli</taxon>
        <taxon>Bacillales</taxon>
        <taxon>Paenibacillaceae</taxon>
        <taxon>Cohnella</taxon>
    </lineage>
</organism>
<evidence type="ECO:0000256" key="1">
    <source>
        <dbReference type="ARBA" id="ARBA00006479"/>
    </source>
</evidence>
<sequence>MTYSGKQQAILGIDVGGTKVRIGHVRETGEIVYSERFPMDRTNQETTLSSIFQAIDRYLDRTRHLPYPYAAGMGLVGQVDVKNGIWKKAVNIPIRQEVDMRTLMLERYDLQTAIDNDVFAATSAEMQWGTGKAYDDFVYLNAGTGISAGFVSGGELIRGATGAAGEIGHMLVEEQGEWCKCGQRGCLEMIASGGDLTALAKKAISGGKAASTALSEKAFDGTLTAGDLFIAAGHGDPLAAELTERSVKALGKAVINLLVLFNPGAIVFGGGLFYGDGLYDRLLAYIDSHAGTFAYPGVKNLKKSNLDPSLVGLLGAACVAGRKYGFHSGGVR</sequence>